<name>C8XAY3_NAKMY</name>
<dbReference type="STRING" id="479431.Namu_3050"/>
<dbReference type="Pfam" id="PF08798">
    <property type="entry name" value="CRISPR_assoc"/>
    <property type="match status" value="1"/>
</dbReference>
<dbReference type="RefSeq" id="WP_015748254.1">
    <property type="nucleotide sequence ID" value="NC_013235.1"/>
</dbReference>
<dbReference type="NCBIfam" id="TIGR01907">
    <property type="entry name" value="casE_Cse3"/>
    <property type="match status" value="1"/>
</dbReference>
<evidence type="ECO:0000313" key="1">
    <source>
        <dbReference type="EMBL" id="ACV79386.1"/>
    </source>
</evidence>
<organism evidence="1 2">
    <name type="scientific">Nakamurella multipartita (strain ATCC 700099 / DSM 44233 / CIP 104796 / JCM 9543 / NBRC 105858 / Y-104)</name>
    <name type="common">Microsphaera multipartita</name>
    <dbReference type="NCBI Taxonomy" id="479431"/>
    <lineage>
        <taxon>Bacteria</taxon>
        <taxon>Bacillati</taxon>
        <taxon>Actinomycetota</taxon>
        <taxon>Actinomycetes</taxon>
        <taxon>Nakamurellales</taxon>
        <taxon>Nakamurellaceae</taxon>
        <taxon>Nakamurella</taxon>
    </lineage>
</organism>
<accession>C8XAY3</accession>
<protein>
    <submittedName>
        <fullName evidence="1">CRISPR-associated protein, Cse3 family</fullName>
    </submittedName>
</protein>
<dbReference type="CDD" id="cd09727">
    <property type="entry name" value="Cas6_I-E"/>
    <property type="match status" value="1"/>
</dbReference>
<dbReference type="EMBL" id="CP001737">
    <property type="protein sequence ID" value="ACV79386.1"/>
    <property type="molecule type" value="Genomic_DNA"/>
</dbReference>
<reference evidence="1 2" key="2">
    <citation type="journal article" date="2010" name="Stand. Genomic Sci.">
        <title>Complete genome sequence of Nakamurella multipartita type strain (Y-104).</title>
        <authorList>
            <person name="Tice H."/>
            <person name="Mayilraj S."/>
            <person name="Sims D."/>
            <person name="Lapidus A."/>
            <person name="Nolan M."/>
            <person name="Lucas S."/>
            <person name="Glavina Del Rio T."/>
            <person name="Copeland A."/>
            <person name="Cheng J.F."/>
            <person name="Meincke L."/>
            <person name="Bruce D."/>
            <person name="Goodwin L."/>
            <person name="Pitluck S."/>
            <person name="Ivanova N."/>
            <person name="Mavromatis K."/>
            <person name="Ovchinnikova G."/>
            <person name="Pati A."/>
            <person name="Chen A."/>
            <person name="Palaniappan K."/>
            <person name="Land M."/>
            <person name="Hauser L."/>
            <person name="Chang Y.J."/>
            <person name="Jeffries C.D."/>
            <person name="Detter J.C."/>
            <person name="Brettin T."/>
            <person name="Rohde M."/>
            <person name="Goker M."/>
            <person name="Bristow J."/>
            <person name="Eisen J.A."/>
            <person name="Markowitz V."/>
            <person name="Hugenholtz P."/>
            <person name="Kyrpides N.C."/>
            <person name="Klenk H.P."/>
            <person name="Chen F."/>
        </authorList>
    </citation>
    <scope>NUCLEOTIDE SEQUENCE [LARGE SCALE GENOMIC DNA]</scope>
    <source>
        <strain evidence="2">ATCC 700099 / DSM 44233 / CIP 104796 / JCM 9543 / NBRC 105858 / Y-104</strain>
    </source>
</reference>
<sequence>MYLTRFPINRARRGAQKLLGSPQAMHAAVLSGFPPANGPSEGRVLWRVDRDGPATLLYILSPDRPDLTHLVEQAGWPISDLEPWETRSYDGLLDRLQEGQRWAFRLRGNPVKAAKDIGKRVAHVTVAQQINWLLARSENHGFVVPVGETGPAVTVTERGVVSFGRNGSRVTLSTAQFDGVLDVEDVAALRLALVAGIGRAKGYGCGLLTIVRPPT</sequence>
<dbReference type="Proteomes" id="UP000002218">
    <property type="component" value="Chromosome"/>
</dbReference>
<dbReference type="HOGENOM" id="CLU_080982_0_1_11"/>
<evidence type="ECO:0000313" key="2">
    <source>
        <dbReference type="Proteomes" id="UP000002218"/>
    </source>
</evidence>
<dbReference type="OrthoDB" id="9795689at2"/>
<dbReference type="InParanoid" id="C8XAY3"/>
<reference evidence="2" key="1">
    <citation type="submission" date="2009-09" db="EMBL/GenBank/DDBJ databases">
        <title>The complete genome of Nakamurella multipartita DSM 44233.</title>
        <authorList>
            <consortium name="US DOE Joint Genome Institute (JGI-PGF)"/>
            <person name="Lucas S."/>
            <person name="Copeland A."/>
            <person name="Lapidus A."/>
            <person name="Glavina del Rio T."/>
            <person name="Dalin E."/>
            <person name="Tice H."/>
            <person name="Bruce D."/>
            <person name="Goodwin L."/>
            <person name="Pitluck S."/>
            <person name="Kyrpides N."/>
            <person name="Mavromatis K."/>
            <person name="Ivanova N."/>
            <person name="Ovchinnikova G."/>
            <person name="Sims D."/>
            <person name="Meincke L."/>
            <person name="Brettin T."/>
            <person name="Detter J.C."/>
            <person name="Han C."/>
            <person name="Larimer F."/>
            <person name="Land M."/>
            <person name="Hauser L."/>
            <person name="Markowitz V."/>
            <person name="Cheng J.-F."/>
            <person name="Hugenholtz P."/>
            <person name="Woyke T."/>
            <person name="Wu D."/>
            <person name="Klenk H.-P."/>
            <person name="Eisen J.A."/>
        </authorList>
    </citation>
    <scope>NUCLEOTIDE SEQUENCE [LARGE SCALE GENOMIC DNA]</scope>
    <source>
        <strain evidence="2">ATCC 700099 / DSM 44233 / CIP 104796 / JCM 9543 / NBRC 105858 / Y-104</strain>
    </source>
</reference>
<dbReference type="SUPFAM" id="SSF117987">
    <property type="entry name" value="CRISPR-associated protein"/>
    <property type="match status" value="2"/>
</dbReference>
<dbReference type="Gene3D" id="3.30.70.1200">
    <property type="entry name" value="Crispr-associated protein, domain 1"/>
    <property type="match status" value="1"/>
</dbReference>
<proteinExistence type="predicted"/>
<dbReference type="SMART" id="SM01101">
    <property type="entry name" value="CRISPR_assoc"/>
    <property type="match status" value="1"/>
</dbReference>
<dbReference type="eggNOG" id="ENOG5030BEK">
    <property type="taxonomic scope" value="Bacteria"/>
</dbReference>
<gene>
    <name evidence="1" type="ordered locus">Namu_3050</name>
</gene>
<dbReference type="Gene3D" id="3.30.70.1210">
    <property type="entry name" value="Crispr-associated protein, domain 2"/>
    <property type="match status" value="1"/>
</dbReference>
<dbReference type="AlphaFoldDB" id="C8XAY3"/>
<dbReference type="InterPro" id="IPR010179">
    <property type="entry name" value="CRISPR-assoc_prot_Cse3"/>
</dbReference>
<dbReference type="KEGG" id="nml:Namu_3050"/>
<keyword evidence="2" id="KW-1185">Reference proteome</keyword>